<feature type="region of interest" description="Disordered" evidence="2">
    <location>
        <begin position="285"/>
        <end position="305"/>
    </location>
</feature>
<gene>
    <name evidence="4" type="ORF">EVOR1521_LOCUS15755</name>
</gene>
<dbReference type="GO" id="GO:0061666">
    <property type="term" value="F:UFM1 ligase activity"/>
    <property type="evidence" value="ECO:0007669"/>
    <property type="project" value="InterPro"/>
</dbReference>
<feature type="compositionally biased region" description="Basic residues" evidence="2">
    <location>
        <begin position="695"/>
        <end position="705"/>
    </location>
</feature>
<comment type="caution">
    <text evidence="4">The sequence shown here is derived from an EMBL/GenBank/DDBJ whole genome shotgun (WGS) entry which is preliminary data.</text>
</comment>
<protein>
    <recommendedName>
        <fullName evidence="3">E3 UFM1-protein ligase 1-like N-terminal domain-containing protein</fullName>
    </recommendedName>
</protein>
<dbReference type="AlphaFoldDB" id="A0AA36IP45"/>
<dbReference type="PANTHER" id="PTHR31057:SF0">
    <property type="entry name" value="E3 UFM1-PROTEIN LIGASE 1"/>
    <property type="match status" value="1"/>
</dbReference>
<name>A0AA36IP45_9DINO</name>
<dbReference type="EMBL" id="CAUJNA010002046">
    <property type="protein sequence ID" value="CAJ1390284.1"/>
    <property type="molecule type" value="Genomic_DNA"/>
</dbReference>
<dbReference type="Proteomes" id="UP001178507">
    <property type="component" value="Unassembled WGS sequence"/>
</dbReference>
<feature type="region of interest" description="Disordered" evidence="2">
    <location>
        <begin position="874"/>
        <end position="910"/>
    </location>
</feature>
<dbReference type="GO" id="GO:1990592">
    <property type="term" value="P:protein K69-linked ufmylation"/>
    <property type="evidence" value="ECO:0007669"/>
    <property type="project" value="TreeGrafter"/>
</dbReference>
<feature type="compositionally biased region" description="Low complexity" evidence="2">
    <location>
        <begin position="128"/>
        <end position="143"/>
    </location>
</feature>
<proteinExistence type="predicted"/>
<dbReference type="GO" id="GO:0005789">
    <property type="term" value="C:endoplasmic reticulum membrane"/>
    <property type="evidence" value="ECO:0007669"/>
    <property type="project" value="TreeGrafter"/>
</dbReference>
<keyword evidence="5" id="KW-1185">Reference proteome</keyword>
<evidence type="ECO:0000256" key="2">
    <source>
        <dbReference type="SAM" id="MobiDB-lite"/>
    </source>
</evidence>
<evidence type="ECO:0000313" key="5">
    <source>
        <dbReference type="Proteomes" id="UP001178507"/>
    </source>
</evidence>
<dbReference type="GO" id="GO:0034976">
    <property type="term" value="P:response to endoplasmic reticulum stress"/>
    <property type="evidence" value="ECO:0007669"/>
    <property type="project" value="TreeGrafter"/>
</dbReference>
<feature type="coiled-coil region" evidence="1">
    <location>
        <begin position="925"/>
        <end position="952"/>
    </location>
</feature>
<organism evidence="4 5">
    <name type="scientific">Effrenium voratum</name>
    <dbReference type="NCBI Taxonomy" id="2562239"/>
    <lineage>
        <taxon>Eukaryota</taxon>
        <taxon>Sar</taxon>
        <taxon>Alveolata</taxon>
        <taxon>Dinophyceae</taxon>
        <taxon>Suessiales</taxon>
        <taxon>Symbiodiniaceae</taxon>
        <taxon>Effrenium</taxon>
    </lineage>
</organism>
<dbReference type="GO" id="GO:0032434">
    <property type="term" value="P:regulation of proteasomal ubiquitin-dependent protein catabolic process"/>
    <property type="evidence" value="ECO:0007669"/>
    <property type="project" value="TreeGrafter"/>
</dbReference>
<feature type="compositionally biased region" description="Basic and acidic residues" evidence="2">
    <location>
        <begin position="678"/>
        <end position="689"/>
    </location>
</feature>
<evidence type="ECO:0000259" key="3">
    <source>
        <dbReference type="Pfam" id="PF09743"/>
    </source>
</evidence>
<feature type="region of interest" description="Disordered" evidence="2">
    <location>
        <begin position="122"/>
        <end position="143"/>
    </location>
</feature>
<dbReference type="PANTHER" id="PTHR31057">
    <property type="entry name" value="E3 UFM1-PROTEIN LIGASE 1"/>
    <property type="match status" value="1"/>
</dbReference>
<evidence type="ECO:0000256" key="1">
    <source>
        <dbReference type="SAM" id="Coils"/>
    </source>
</evidence>
<dbReference type="InterPro" id="IPR056579">
    <property type="entry name" value="Ufl1_N"/>
</dbReference>
<feature type="domain" description="E3 UFM1-protein ligase 1-like N-terminal" evidence="3">
    <location>
        <begin position="316"/>
        <end position="576"/>
    </location>
</feature>
<dbReference type="InterPro" id="IPR018611">
    <property type="entry name" value="Ufl1"/>
</dbReference>
<keyword evidence="1" id="KW-0175">Coiled coil</keyword>
<feature type="compositionally biased region" description="Basic and acidic residues" evidence="2">
    <location>
        <begin position="285"/>
        <end position="295"/>
    </location>
</feature>
<feature type="compositionally biased region" description="Basic and acidic residues" evidence="2">
    <location>
        <begin position="874"/>
        <end position="895"/>
    </location>
</feature>
<dbReference type="Pfam" id="PF09743">
    <property type="entry name" value="E3_UFM1_ligase"/>
    <property type="match status" value="1"/>
</dbReference>
<sequence>MPCFLNLHSTVERPEPELRCWTEHQQEAQERKNEILEVVKGRLTKTMPELFGGMEAALLFLGHHWPLHCAGGQYAVELWSPEIARRRVGVVNNSKKGVCLSFPWEMSATLQPRRRLFAAFASERGRGRSSPSAPLPAPDLDGASVERPQALHKALLAAQELLWEDAVFQSLRRKVRKASEESCGRWKVLRASKLEVSFQVVLDAGALPAEVTLGMKDTSNAEPEAEGSGPWCWLADLTVQHLRSQRRDAAKTQAEASADAEDAESLEAFQAWLQPRLEAAAQFSREKVRPAERRTPSHVKQRLSDQRCRLPAMDAIRALQQQLMEAQKASNVRKISERNCIDLVQKLIATDQVKLFHTSNGKEYLTPEQLDNEIRDSIEACGGRISVTELPNEIGIALEHVESRVEMLRKRDSSLHKIHNELFSQQYLQQVAQEIEESLQESGCMAVSDLASRYNLPAEYIRNSVLVLLSMSEAVVRQSTVHTSSYAARVEARVRGCLRACTEPAALAQLAARHGLDAELLASEVQKLIREEVVQGKLQGGTFTPKCYTELETKKVDSFFECNGYLTTSMVKPSGLTLKEWVAQRKADGYTLLSCFVSRHMVEEVLAAVSEAVAAESWVDAHALLPPALAAAEAAELLLQLSSQKKLSNSAVLLEHVAASNALLQGIAKSLDSEVQKAAERSLKPKAKEEEGDSKKKKGAKAKKKKGEEDDAEEPSRGKESGVPNDAILNLLADQHPDLPLEVQDDLCAKVQSLLAVQVSDTAEKLRSTLQTKQKQLFEQADKLVQERYEELVLGSRALGLAKLQDSPLYQHLLREVVVEPLHALIAVRLEEATGTAPEVTAGNRKQCLDKLAAAEGKPPDSLLRLAAALAKKDTKETKEGKDAKDGKEGKEKEKKPKKGEKEDEGEISEVYHAAADDSHIYCRKVDKKREKAAAAEQRAGLKERLKELTASDGLAVCHSGLQLALNAEGVTRLVLPTELWALRLAAAALKAEEVREQCVALCDLCDETGDAVAREAAAAEWRSRFVS</sequence>
<dbReference type="Pfam" id="PF25870">
    <property type="entry name" value="WHD_UFL1_5th"/>
    <property type="match status" value="1"/>
</dbReference>
<reference evidence="4" key="1">
    <citation type="submission" date="2023-08" db="EMBL/GenBank/DDBJ databases">
        <authorList>
            <person name="Chen Y."/>
            <person name="Shah S."/>
            <person name="Dougan E. K."/>
            <person name="Thang M."/>
            <person name="Chan C."/>
        </authorList>
    </citation>
    <scope>NUCLEOTIDE SEQUENCE</scope>
</reference>
<feature type="region of interest" description="Disordered" evidence="2">
    <location>
        <begin position="678"/>
        <end position="724"/>
    </location>
</feature>
<accession>A0AA36IP45</accession>
<evidence type="ECO:0000313" key="4">
    <source>
        <dbReference type="EMBL" id="CAJ1390284.1"/>
    </source>
</evidence>